<dbReference type="EMBL" id="JARQWQ010000012">
    <property type="protein sequence ID" value="KAK2568221.1"/>
    <property type="molecule type" value="Genomic_DNA"/>
</dbReference>
<reference evidence="2" key="1">
    <citation type="journal article" date="2023" name="G3 (Bethesda)">
        <title>Whole genome assembly and annotation of the endangered Caribbean coral Acropora cervicornis.</title>
        <authorList>
            <person name="Selwyn J.D."/>
            <person name="Vollmer S.V."/>
        </authorList>
    </citation>
    <scope>NUCLEOTIDE SEQUENCE</scope>
    <source>
        <strain evidence="2">K2</strain>
    </source>
</reference>
<name>A0AAD9QW88_ACRCE</name>
<reference evidence="2" key="2">
    <citation type="journal article" date="2023" name="Science">
        <title>Genomic signatures of disease resistance in endangered staghorn corals.</title>
        <authorList>
            <person name="Vollmer S.V."/>
            <person name="Selwyn J.D."/>
            <person name="Despard B.A."/>
            <person name="Roesel C.L."/>
        </authorList>
    </citation>
    <scope>NUCLEOTIDE SEQUENCE</scope>
    <source>
        <strain evidence="2">K2</strain>
    </source>
</reference>
<evidence type="ECO:0000256" key="1">
    <source>
        <dbReference type="SAM" id="MobiDB-lite"/>
    </source>
</evidence>
<feature type="compositionally biased region" description="Basic and acidic residues" evidence="1">
    <location>
        <begin position="61"/>
        <end position="77"/>
    </location>
</feature>
<feature type="region of interest" description="Disordered" evidence="1">
    <location>
        <begin position="53"/>
        <end position="77"/>
    </location>
</feature>
<protein>
    <submittedName>
        <fullName evidence="2">Uncharacterized protein</fullName>
    </submittedName>
</protein>
<organism evidence="2 3">
    <name type="scientific">Acropora cervicornis</name>
    <name type="common">Staghorn coral</name>
    <dbReference type="NCBI Taxonomy" id="6130"/>
    <lineage>
        <taxon>Eukaryota</taxon>
        <taxon>Metazoa</taxon>
        <taxon>Cnidaria</taxon>
        <taxon>Anthozoa</taxon>
        <taxon>Hexacorallia</taxon>
        <taxon>Scleractinia</taxon>
        <taxon>Astrocoeniina</taxon>
        <taxon>Acroporidae</taxon>
        <taxon>Acropora</taxon>
    </lineage>
</organism>
<dbReference type="Proteomes" id="UP001249851">
    <property type="component" value="Unassembled WGS sequence"/>
</dbReference>
<proteinExistence type="predicted"/>
<accession>A0AAD9QW88</accession>
<sequence>MTDILIKKYKDSTETFSFRRLRQMCFLLRVKIQFEQTSKYVLNEYSDDAESLASPSKKHLTYREPSENAFSEKSHKK</sequence>
<gene>
    <name evidence="2" type="ORF">P5673_007219</name>
</gene>
<evidence type="ECO:0000313" key="2">
    <source>
        <dbReference type="EMBL" id="KAK2568221.1"/>
    </source>
</evidence>
<evidence type="ECO:0000313" key="3">
    <source>
        <dbReference type="Proteomes" id="UP001249851"/>
    </source>
</evidence>
<comment type="caution">
    <text evidence="2">The sequence shown here is derived from an EMBL/GenBank/DDBJ whole genome shotgun (WGS) entry which is preliminary data.</text>
</comment>
<dbReference type="AlphaFoldDB" id="A0AAD9QW88"/>
<keyword evidence="3" id="KW-1185">Reference proteome</keyword>